<evidence type="ECO:0000313" key="7">
    <source>
        <dbReference type="EMBL" id="KAK3023416.1"/>
    </source>
</evidence>
<dbReference type="PROSITE" id="PS50066">
    <property type="entry name" value="MADS_BOX_2"/>
    <property type="match status" value="1"/>
</dbReference>
<dbReference type="SUPFAM" id="SSF55455">
    <property type="entry name" value="SRF-like"/>
    <property type="match status" value="1"/>
</dbReference>
<reference evidence="7" key="1">
    <citation type="submission" date="2022-12" db="EMBL/GenBank/DDBJ databases">
        <title>Draft genome assemblies for two species of Escallonia (Escalloniales).</title>
        <authorList>
            <person name="Chanderbali A."/>
            <person name="Dervinis C."/>
            <person name="Anghel I."/>
            <person name="Soltis D."/>
            <person name="Soltis P."/>
            <person name="Zapata F."/>
        </authorList>
    </citation>
    <scope>NUCLEOTIDE SEQUENCE</scope>
    <source>
        <strain evidence="7">UCBG64.0493</strain>
        <tissue evidence="7">Leaf</tissue>
    </source>
</reference>
<protein>
    <recommendedName>
        <fullName evidence="6">MADS-box domain-containing protein</fullName>
    </recommendedName>
</protein>
<dbReference type="Pfam" id="PF00319">
    <property type="entry name" value="SRF-TF"/>
    <property type="match status" value="1"/>
</dbReference>
<dbReference type="GO" id="GO:0003677">
    <property type="term" value="F:DNA binding"/>
    <property type="evidence" value="ECO:0007669"/>
    <property type="project" value="UniProtKB-KW"/>
</dbReference>
<accession>A0AA89B773</accession>
<evidence type="ECO:0000313" key="8">
    <source>
        <dbReference type="Proteomes" id="UP001188597"/>
    </source>
</evidence>
<evidence type="ECO:0000256" key="1">
    <source>
        <dbReference type="ARBA" id="ARBA00004123"/>
    </source>
</evidence>
<dbReference type="InterPro" id="IPR002100">
    <property type="entry name" value="TF_MADSbox"/>
</dbReference>
<name>A0AA89B773_9ASTE</name>
<feature type="domain" description="MADS-box" evidence="6">
    <location>
        <begin position="17"/>
        <end position="64"/>
    </location>
</feature>
<sequence length="285" mass="31905">MEEGKKRKRGHEERAMDTKMRVSYVKRKACIKKKAMELSTLCDIKVCSICLGPAGDVETWPEKPNEVHAIINMYRDKKKLEAGKSLKEMADDGGFANGLSQESLHDLYREIDAKIEAVEQRVAFLNSNRVNETSFLHHQECDNPWDSLATAPVTGYLDDCYELGCYASSTTNDNGGGSLWDILNGSGIVMPEETQNTDFMGGECWGDGNEANNRVCAKTITTREEDDEGRTLLVYIEDLQRDIETTLTVFPFSICKIVICTSIILKVPLKTIPINRIHVQAFAPT</sequence>
<gene>
    <name evidence="7" type="ORF">RJ639_042804</name>
</gene>
<keyword evidence="8" id="KW-1185">Reference proteome</keyword>
<comment type="subcellular location">
    <subcellularLocation>
        <location evidence="1">Nucleus</location>
    </subcellularLocation>
</comment>
<evidence type="ECO:0000256" key="4">
    <source>
        <dbReference type="ARBA" id="ARBA00023163"/>
    </source>
</evidence>
<evidence type="ECO:0000256" key="5">
    <source>
        <dbReference type="ARBA" id="ARBA00023242"/>
    </source>
</evidence>
<dbReference type="GO" id="GO:0005634">
    <property type="term" value="C:nucleus"/>
    <property type="evidence" value="ECO:0007669"/>
    <property type="project" value="UniProtKB-SubCell"/>
</dbReference>
<evidence type="ECO:0000256" key="2">
    <source>
        <dbReference type="ARBA" id="ARBA00023015"/>
    </source>
</evidence>
<evidence type="ECO:0000259" key="6">
    <source>
        <dbReference type="PROSITE" id="PS50066"/>
    </source>
</evidence>
<dbReference type="Gene3D" id="3.40.1810.10">
    <property type="entry name" value="Transcription factor, MADS-box"/>
    <property type="match status" value="1"/>
</dbReference>
<dbReference type="AlphaFoldDB" id="A0AA89B773"/>
<comment type="caution">
    <text evidence="7">The sequence shown here is derived from an EMBL/GenBank/DDBJ whole genome shotgun (WGS) entry which is preliminary data.</text>
</comment>
<dbReference type="InterPro" id="IPR036879">
    <property type="entry name" value="TF_MADSbox_sf"/>
</dbReference>
<proteinExistence type="predicted"/>
<dbReference type="SMART" id="SM00432">
    <property type="entry name" value="MADS"/>
    <property type="match status" value="1"/>
</dbReference>
<evidence type="ECO:0000256" key="3">
    <source>
        <dbReference type="ARBA" id="ARBA00023125"/>
    </source>
</evidence>
<dbReference type="Proteomes" id="UP001188597">
    <property type="component" value="Unassembled WGS sequence"/>
</dbReference>
<keyword evidence="3" id="KW-0238">DNA-binding</keyword>
<keyword evidence="5" id="KW-0539">Nucleus</keyword>
<dbReference type="EMBL" id="JAVXUP010000657">
    <property type="protein sequence ID" value="KAK3023416.1"/>
    <property type="molecule type" value="Genomic_DNA"/>
</dbReference>
<dbReference type="GO" id="GO:0046983">
    <property type="term" value="F:protein dimerization activity"/>
    <property type="evidence" value="ECO:0007669"/>
    <property type="project" value="InterPro"/>
</dbReference>
<keyword evidence="2" id="KW-0805">Transcription regulation</keyword>
<organism evidence="7 8">
    <name type="scientific">Escallonia herrerae</name>
    <dbReference type="NCBI Taxonomy" id="1293975"/>
    <lineage>
        <taxon>Eukaryota</taxon>
        <taxon>Viridiplantae</taxon>
        <taxon>Streptophyta</taxon>
        <taxon>Embryophyta</taxon>
        <taxon>Tracheophyta</taxon>
        <taxon>Spermatophyta</taxon>
        <taxon>Magnoliopsida</taxon>
        <taxon>eudicotyledons</taxon>
        <taxon>Gunneridae</taxon>
        <taxon>Pentapetalae</taxon>
        <taxon>asterids</taxon>
        <taxon>campanulids</taxon>
        <taxon>Escalloniales</taxon>
        <taxon>Escalloniaceae</taxon>
        <taxon>Escallonia</taxon>
    </lineage>
</organism>
<keyword evidence="4" id="KW-0804">Transcription</keyword>